<reference evidence="1 2" key="1">
    <citation type="submission" date="2023-06" db="EMBL/GenBank/DDBJ databases">
        <title>Identification and characterization of horizontal gene transfer across gut microbiota members of farm animals based on homology search.</title>
        <authorList>
            <person name="Schwarzerova J."/>
            <person name="Nykrynova M."/>
            <person name="Jureckova K."/>
            <person name="Cejkova D."/>
            <person name="Rychlik I."/>
        </authorList>
    </citation>
    <scope>NUCLEOTIDE SEQUENCE [LARGE SCALE GENOMIC DNA]</scope>
    <source>
        <strain evidence="1 2">ET340</strain>
    </source>
</reference>
<proteinExistence type="predicted"/>
<protein>
    <submittedName>
        <fullName evidence="1">Uncharacterized protein</fullName>
    </submittedName>
</protein>
<dbReference type="RefSeq" id="WP_087184659.1">
    <property type="nucleotide sequence ID" value="NZ_JAUDCL010000057.1"/>
</dbReference>
<comment type="caution">
    <text evidence="1">The sequence shown here is derived from an EMBL/GenBank/DDBJ whole genome shotgun (WGS) entry which is preliminary data.</text>
</comment>
<name>A0ABT7UUW8_9FIRM</name>
<organism evidence="1 2">
    <name type="scientific">Allofournierella massiliensis</name>
    <dbReference type="NCBI Taxonomy" id="1650663"/>
    <lineage>
        <taxon>Bacteria</taxon>
        <taxon>Bacillati</taxon>
        <taxon>Bacillota</taxon>
        <taxon>Clostridia</taxon>
        <taxon>Eubacteriales</taxon>
        <taxon>Oscillospiraceae</taxon>
        <taxon>Allofournierella</taxon>
    </lineage>
</organism>
<evidence type="ECO:0000313" key="1">
    <source>
        <dbReference type="EMBL" id="MDM8202669.1"/>
    </source>
</evidence>
<dbReference type="EMBL" id="JAUDCL010000057">
    <property type="protein sequence ID" value="MDM8202669.1"/>
    <property type="molecule type" value="Genomic_DNA"/>
</dbReference>
<sequence length="88" mass="10650">MEDWRITNQHQYLDGATLVWDHYSTDDAWDHDHCELCWAKFPEDESAGYRTRDSRHWICKRCFEDFKEDFSWTVAENGQPAKNNHLEN</sequence>
<keyword evidence="2" id="KW-1185">Reference proteome</keyword>
<accession>A0ABT7UUW8</accession>
<gene>
    <name evidence="1" type="ORF">QUW08_15415</name>
</gene>
<dbReference type="Proteomes" id="UP001529380">
    <property type="component" value="Unassembled WGS sequence"/>
</dbReference>
<evidence type="ECO:0000313" key="2">
    <source>
        <dbReference type="Proteomes" id="UP001529380"/>
    </source>
</evidence>